<evidence type="ECO:0000256" key="6">
    <source>
        <dbReference type="ARBA" id="ARBA00023075"/>
    </source>
</evidence>
<evidence type="ECO:0000256" key="1">
    <source>
        <dbReference type="ARBA" id="ARBA00022448"/>
    </source>
</evidence>
<gene>
    <name evidence="8" type="primary">nqrA</name>
    <name evidence="12" type="ORF">SAMN04488056_101109</name>
</gene>
<dbReference type="EC" id="7.2.1.1" evidence="8"/>
<feature type="domain" description="NqrA second alpha/beta" evidence="11">
    <location>
        <begin position="178"/>
        <end position="321"/>
    </location>
</feature>
<organism evidence="12 13">
    <name type="scientific">Cohaesibacter marisflavi</name>
    <dbReference type="NCBI Taxonomy" id="655353"/>
    <lineage>
        <taxon>Bacteria</taxon>
        <taxon>Pseudomonadati</taxon>
        <taxon>Pseudomonadota</taxon>
        <taxon>Alphaproteobacteria</taxon>
        <taxon>Hyphomicrobiales</taxon>
        <taxon>Cohaesibacteraceae</taxon>
    </lineage>
</organism>
<keyword evidence="13" id="KW-1185">Reference proteome</keyword>
<keyword evidence="6 8" id="KW-0830">Ubiquinone</keyword>
<reference evidence="12 13" key="1">
    <citation type="submission" date="2016-10" db="EMBL/GenBank/DDBJ databases">
        <authorList>
            <person name="de Groot N.N."/>
        </authorList>
    </citation>
    <scope>NUCLEOTIDE SEQUENCE [LARGE SCALE GENOMIC DNA]</scope>
    <source>
        <strain evidence="12 13">CGMCC 1.9157</strain>
    </source>
</reference>
<name>A0A1I4ZIQ9_9HYPH</name>
<comment type="catalytic activity">
    <reaction evidence="8">
        <text>a ubiquinone + n Na(+)(in) + NADH + H(+) = a ubiquinol + n Na(+)(out) + NAD(+)</text>
        <dbReference type="Rhea" id="RHEA:47748"/>
        <dbReference type="Rhea" id="RHEA-COMP:9565"/>
        <dbReference type="Rhea" id="RHEA-COMP:9566"/>
        <dbReference type="ChEBI" id="CHEBI:15378"/>
        <dbReference type="ChEBI" id="CHEBI:16389"/>
        <dbReference type="ChEBI" id="CHEBI:17976"/>
        <dbReference type="ChEBI" id="CHEBI:29101"/>
        <dbReference type="ChEBI" id="CHEBI:57540"/>
        <dbReference type="ChEBI" id="CHEBI:57945"/>
        <dbReference type="EC" id="7.2.1.1"/>
    </reaction>
</comment>
<evidence type="ECO:0000259" key="11">
    <source>
        <dbReference type="Pfam" id="PF24836"/>
    </source>
</evidence>
<dbReference type="NCBIfam" id="NF003759">
    <property type="entry name" value="PRK05352.1-2"/>
    <property type="match status" value="1"/>
</dbReference>
<evidence type="ECO:0000256" key="8">
    <source>
        <dbReference type="HAMAP-Rule" id="MF_00425"/>
    </source>
</evidence>
<keyword evidence="7 8" id="KW-0739">Sodium transport</keyword>
<dbReference type="PANTHER" id="PTHR37839">
    <property type="entry name" value="NA(+)-TRANSLOCATING NADH-QUINONE REDUCTASE SUBUNIT A"/>
    <property type="match status" value="1"/>
</dbReference>
<keyword evidence="5 8" id="KW-0406">Ion transport</keyword>
<sequence length="513" mass="55816">MVTIGGNLFHFIHSNCYQWQKPTIWAQINLNCLISLVSKGVVLLGQHRMLARGAPEKLIQSRYAMKLKKGLDLPITGAPVQTIHEGPKITKVAVNGRDFIGLKPKMLVAEGDKVKKGQPLFLHKASEDVVYVAPGGGTVTAINRGARRVLETIVIALDEVEEEITFESTPAEQLSALPRENVQKRLYESGQWTYLKTRPFSYVPEQGTVPHSIFVTAMDTNPLAADPAVIIGENAAAFSAGVDVLSNLTDGHVYVCHAPDDKMPGVTSEKVVFESFAGPHPAGLAGTHIHFLDPVNAEKTVWSIGYADVIAIGNLFTTGKIDTDRTIALCGPLASNPRLVKTRVGASTDELTAGEIEIGINCRVVSGSILSGTNAEDQFAFLSRSATQLTLMEEDTKQRILGWGYPSNNYWSFTNVHLSSLLGAGKKFAFGTNQRGGRRAMVPFGSYEQVVPLDILPTQLLKALLTLDTDLAQNLGALELEEEDLALCTFICHSKYEYGEALRANLFKIEKEG</sequence>
<dbReference type="InterPro" id="IPR008703">
    <property type="entry name" value="NqrA"/>
</dbReference>
<dbReference type="Pfam" id="PF24836">
    <property type="entry name" value="NQRA_2nd"/>
    <property type="match status" value="1"/>
</dbReference>
<accession>A0A1I4ZIQ9</accession>
<keyword evidence="3 8" id="KW-0520">NAD</keyword>
<dbReference type="NCBIfam" id="TIGR01936">
    <property type="entry name" value="nqrA"/>
    <property type="match status" value="1"/>
</dbReference>
<evidence type="ECO:0000256" key="3">
    <source>
        <dbReference type="ARBA" id="ARBA00023027"/>
    </source>
</evidence>
<dbReference type="InterPro" id="IPR056147">
    <property type="entry name" value="NQRA_N"/>
</dbReference>
<dbReference type="Proteomes" id="UP000199236">
    <property type="component" value="Unassembled WGS sequence"/>
</dbReference>
<dbReference type="AlphaFoldDB" id="A0A1I4ZIQ9"/>
<evidence type="ECO:0000313" key="12">
    <source>
        <dbReference type="EMBL" id="SFN50175.1"/>
    </source>
</evidence>
<feature type="domain" description="Na(+)-translocating NADH-quinone reductase subunit A C-terminal" evidence="10">
    <location>
        <begin position="326"/>
        <end position="376"/>
    </location>
</feature>
<dbReference type="InterPro" id="IPR022615">
    <property type="entry name" value="NqrA_C_domain"/>
</dbReference>
<dbReference type="Pfam" id="PF05896">
    <property type="entry name" value="NQRA_N"/>
    <property type="match status" value="1"/>
</dbReference>
<dbReference type="EMBL" id="FOVR01000001">
    <property type="protein sequence ID" value="SFN50175.1"/>
    <property type="molecule type" value="Genomic_DNA"/>
</dbReference>
<keyword evidence="4 8" id="KW-0915">Sodium</keyword>
<evidence type="ECO:0000259" key="10">
    <source>
        <dbReference type="Pfam" id="PF11973"/>
    </source>
</evidence>
<keyword evidence="1 8" id="KW-0813">Transport</keyword>
<dbReference type="HAMAP" id="MF_00425">
    <property type="entry name" value="NqrA"/>
    <property type="match status" value="1"/>
</dbReference>
<keyword evidence="2 8" id="KW-1278">Translocase</keyword>
<comment type="similarity">
    <text evidence="8">Belongs to the NqrA family.</text>
</comment>
<dbReference type="STRING" id="655353.SAMN04488056_101109"/>
<comment type="subunit">
    <text evidence="8">Composed of six subunits; NqrA, NqrB, NqrC, NqrD, NqrE and NqrF.</text>
</comment>
<evidence type="ECO:0000256" key="4">
    <source>
        <dbReference type="ARBA" id="ARBA00023053"/>
    </source>
</evidence>
<dbReference type="Pfam" id="PF11973">
    <property type="entry name" value="NQRA_SLBB"/>
    <property type="match status" value="1"/>
</dbReference>
<dbReference type="GO" id="GO:0016655">
    <property type="term" value="F:oxidoreductase activity, acting on NAD(P)H, quinone or similar compound as acceptor"/>
    <property type="evidence" value="ECO:0007669"/>
    <property type="project" value="UniProtKB-UniRule"/>
</dbReference>
<feature type="domain" description="NqrA N-terminal barrel-sandwich hybrid" evidence="9">
    <location>
        <begin position="66"/>
        <end position="158"/>
    </location>
</feature>
<proteinExistence type="inferred from homology"/>
<comment type="function">
    <text evidence="8">NQR complex catalyzes the reduction of ubiquinone-1 to ubiquinol by two successive reactions, coupled with the transport of Na(+) ions from the cytoplasm to the periplasm. NqrA to NqrE are probably involved in the second step, the conversion of ubisemiquinone to ubiquinol.</text>
</comment>
<protein>
    <recommendedName>
        <fullName evidence="8">Na(+)-translocating NADH-quinone reductase subunit A</fullName>
        <shortName evidence="8">Na(+)-NQR subunit A</shortName>
        <shortName evidence="8">Na(+)-translocating NQR subunit A</shortName>
        <ecNumber evidence="8">7.2.1.1</ecNumber>
    </recommendedName>
    <alternativeName>
        <fullName evidence="8">NQR complex subunit A</fullName>
    </alternativeName>
    <alternativeName>
        <fullName evidence="8">NQR-1 subunit A</fullName>
    </alternativeName>
</protein>
<evidence type="ECO:0000256" key="5">
    <source>
        <dbReference type="ARBA" id="ARBA00023065"/>
    </source>
</evidence>
<evidence type="ECO:0000256" key="7">
    <source>
        <dbReference type="ARBA" id="ARBA00023201"/>
    </source>
</evidence>
<dbReference type="PANTHER" id="PTHR37839:SF1">
    <property type="entry name" value="NA(+)-TRANSLOCATING NADH-QUINONE REDUCTASE SUBUNIT A"/>
    <property type="match status" value="1"/>
</dbReference>
<dbReference type="InterPro" id="IPR056148">
    <property type="entry name" value="NQRA_2nd"/>
</dbReference>
<evidence type="ECO:0000313" key="13">
    <source>
        <dbReference type="Proteomes" id="UP000199236"/>
    </source>
</evidence>
<evidence type="ECO:0000259" key="9">
    <source>
        <dbReference type="Pfam" id="PF05896"/>
    </source>
</evidence>
<dbReference type="GO" id="GO:0006814">
    <property type="term" value="P:sodium ion transport"/>
    <property type="evidence" value="ECO:0007669"/>
    <property type="project" value="UniProtKB-UniRule"/>
</dbReference>
<evidence type="ECO:0000256" key="2">
    <source>
        <dbReference type="ARBA" id="ARBA00022967"/>
    </source>
</evidence>